<protein>
    <submittedName>
        <fullName evidence="4">HesB/YadR/YfhF</fullName>
    </submittedName>
</protein>
<dbReference type="OrthoDB" id="9801228at2"/>
<dbReference type="eggNOG" id="COG0316">
    <property type="taxonomic scope" value="Bacteria"/>
</dbReference>
<evidence type="ECO:0000259" key="3">
    <source>
        <dbReference type="Pfam" id="PF01521"/>
    </source>
</evidence>
<dbReference type="PROSITE" id="PS01152">
    <property type="entry name" value="HESB"/>
    <property type="match status" value="1"/>
</dbReference>
<dbReference type="KEGG" id="fra:Francci3_4477"/>
<dbReference type="NCBIfam" id="TIGR00049">
    <property type="entry name" value="iron-sulfur cluster assembly accessory protein"/>
    <property type="match status" value="1"/>
</dbReference>
<dbReference type="GO" id="GO:0051537">
    <property type="term" value="F:2 iron, 2 sulfur cluster binding"/>
    <property type="evidence" value="ECO:0007669"/>
    <property type="project" value="TreeGrafter"/>
</dbReference>
<dbReference type="InterPro" id="IPR016092">
    <property type="entry name" value="ATAP"/>
</dbReference>
<dbReference type="Proteomes" id="UP000001937">
    <property type="component" value="Chromosome"/>
</dbReference>
<name>Q2J4G9_FRACC</name>
<evidence type="ECO:0000313" key="5">
    <source>
        <dbReference type="Proteomes" id="UP000001937"/>
    </source>
</evidence>
<dbReference type="eggNOG" id="COG0694">
    <property type="taxonomic scope" value="Bacteria"/>
</dbReference>
<dbReference type="RefSeq" id="WP_011438831.1">
    <property type="nucleotide sequence ID" value="NC_007777.1"/>
</dbReference>
<dbReference type="PhylomeDB" id="Q2J4G9"/>
<dbReference type="EMBL" id="CP000249">
    <property type="protein sequence ID" value="ABD13823.1"/>
    <property type="molecule type" value="Genomic_DNA"/>
</dbReference>
<comment type="function">
    <text evidence="1">May be involved in the formation or repair of [Fe-S] clusters present in iron-sulfur proteins.</text>
</comment>
<dbReference type="SUPFAM" id="SSF117916">
    <property type="entry name" value="Fe-S cluster assembly (FSCA) domain-like"/>
    <property type="match status" value="1"/>
</dbReference>
<dbReference type="Pfam" id="PF01106">
    <property type="entry name" value="NifU"/>
    <property type="match status" value="1"/>
</dbReference>
<dbReference type="Gene3D" id="2.60.300.12">
    <property type="entry name" value="HesB-like domain"/>
    <property type="match status" value="1"/>
</dbReference>
<accession>Q2J4G9</accession>
<organism evidence="4 5">
    <name type="scientific">Frankia casuarinae (strain DSM 45818 / CECT 9043 / HFP020203 / CcI3)</name>
    <dbReference type="NCBI Taxonomy" id="106370"/>
    <lineage>
        <taxon>Bacteria</taxon>
        <taxon>Bacillati</taxon>
        <taxon>Actinomycetota</taxon>
        <taxon>Actinomycetes</taxon>
        <taxon>Frankiales</taxon>
        <taxon>Frankiaceae</taxon>
        <taxon>Frankia</taxon>
    </lineage>
</organism>
<sequence>MSATTPTVELTDRAVKQVRHLLASTPGTGGFSLRIGVDPGGCAGFTYNLALVPGAEAEDVVIGQDGFDVVVHSSMVHLLRGLRVDYTETLTSSGFTFQNPNATSSCGCGTSFGASDSTERTAADARLREQVEEIMEEIRPFLRGDGGDAEVVATLAGNGEPGTAEVHLRLTGACGGCSSATATLTGVIESRLKEALPEIGRVALVS</sequence>
<dbReference type="Pfam" id="PF01521">
    <property type="entry name" value="Fe-S_biosyn"/>
    <property type="match status" value="1"/>
</dbReference>
<evidence type="ECO:0000256" key="1">
    <source>
        <dbReference type="ARBA" id="ARBA00049958"/>
    </source>
</evidence>
<evidence type="ECO:0000313" key="4">
    <source>
        <dbReference type="EMBL" id="ABD13823.1"/>
    </source>
</evidence>
<evidence type="ECO:0000259" key="2">
    <source>
        <dbReference type="Pfam" id="PF01106"/>
    </source>
</evidence>
<keyword evidence="5" id="KW-1185">Reference proteome</keyword>
<dbReference type="GO" id="GO:0016226">
    <property type="term" value="P:iron-sulfur cluster assembly"/>
    <property type="evidence" value="ECO:0007669"/>
    <property type="project" value="InterPro"/>
</dbReference>
<gene>
    <name evidence="4" type="ordered locus">Francci3_4477</name>
</gene>
<dbReference type="HOGENOM" id="CLU_1330318_0_0_11"/>
<dbReference type="SUPFAM" id="SSF89360">
    <property type="entry name" value="HesB-like domain"/>
    <property type="match status" value="1"/>
</dbReference>
<dbReference type="PANTHER" id="PTHR43011">
    <property type="entry name" value="IRON-SULFUR CLUSTER ASSEMBLY 2 HOMOLOG, MITOCHONDRIAL"/>
    <property type="match status" value="1"/>
</dbReference>
<dbReference type="AlphaFoldDB" id="Q2J4G9"/>
<dbReference type="GO" id="GO:0051539">
    <property type="term" value="F:4 iron, 4 sulfur cluster binding"/>
    <property type="evidence" value="ECO:0007669"/>
    <property type="project" value="TreeGrafter"/>
</dbReference>
<dbReference type="InterPro" id="IPR000361">
    <property type="entry name" value="ATAP_core_dom"/>
</dbReference>
<dbReference type="GO" id="GO:0005506">
    <property type="term" value="F:iron ion binding"/>
    <property type="evidence" value="ECO:0007669"/>
    <property type="project" value="InterPro"/>
</dbReference>
<reference evidence="4 5" key="1">
    <citation type="journal article" date="2007" name="Genome Res.">
        <title>Genome characteristics of facultatively symbiotic Frankia sp. strains reflect host range and host plant biogeography.</title>
        <authorList>
            <person name="Normand P."/>
            <person name="Lapierre P."/>
            <person name="Tisa L.S."/>
            <person name="Gogarten J.P."/>
            <person name="Alloisio N."/>
            <person name="Bagnarol E."/>
            <person name="Bassi C.A."/>
            <person name="Berry A.M."/>
            <person name="Bickhart D.M."/>
            <person name="Choisne N."/>
            <person name="Couloux A."/>
            <person name="Cournoyer B."/>
            <person name="Cruveiller S."/>
            <person name="Daubin V."/>
            <person name="Demange N."/>
            <person name="Francino M.P."/>
            <person name="Goltsman E."/>
            <person name="Huang Y."/>
            <person name="Kopp O.R."/>
            <person name="Labarre L."/>
            <person name="Lapidus A."/>
            <person name="Lavire C."/>
            <person name="Marechal J."/>
            <person name="Martinez M."/>
            <person name="Mastronunzio J.E."/>
            <person name="Mullin B.C."/>
            <person name="Niemann J."/>
            <person name="Pujic P."/>
            <person name="Rawnsley T."/>
            <person name="Rouy Z."/>
            <person name="Schenowitz C."/>
            <person name="Sellstedt A."/>
            <person name="Tavares F."/>
            <person name="Tomkins J.P."/>
            <person name="Vallenet D."/>
            <person name="Valverde C."/>
            <person name="Wall L.G."/>
            <person name="Wang Y."/>
            <person name="Medigue C."/>
            <person name="Benson D.R."/>
        </authorList>
    </citation>
    <scope>NUCLEOTIDE SEQUENCE [LARGE SCALE GENOMIC DNA]</scope>
    <source>
        <strain evidence="5">DSM 45818 / CECT 9043 / CcI3</strain>
    </source>
</reference>
<dbReference type="InterPro" id="IPR001075">
    <property type="entry name" value="NIF_FeS_clus_asmbl_NifU_C"/>
</dbReference>
<dbReference type="Gene3D" id="3.30.300.130">
    <property type="entry name" value="Fe-S cluster assembly (FSCA)"/>
    <property type="match status" value="1"/>
</dbReference>
<dbReference type="InterPro" id="IPR017870">
    <property type="entry name" value="FeS_cluster_insertion_CS"/>
</dbReference>
<feature type="domain" description="NIF system FeS cluster assembly NifU C-terminal" evidence="2">
    <location>
        <begin position="131"/>
        <end position="202"/>
    </location>
</feature>
<dbReference type="InterPro" id="IPR035903">
    <property type="entry name" value="HesB-like_dom_sf"/>
</dbReference>
<dbReference type="PANTHER" id="PTHR43011:SF1">
    <property type="entry name" value="IRON-SULFUR CLUSTER ASSEMBLY 2 HOMOLOG, MITOCHONDRIAL"/>
    <property type="match status" value="1"/>
</dbReference>
<proteinExistence type="predicted"/>
<dbReference type="STRING" id="106370.Francci3_4477"/>
<feature type="domain" description="Core" evidence="3">
    <location>
        <begin position="8"/>
        <end position="109"/>
    </location>
</feature>
<dbReference type="InterPro" id="IPR034904">
    <property type="entry name" value="FSCA_dom_sf"/>
</dbReference>